<gene>
    <name evidence="2" type="ORF">OESDEN_17175</name>
</gene>
<feature type="chain" id="PRO_5002061491" evidence="1">
    <location>
        <begin position="17"/>
        <end position="83"/>
    </location>
</feature>
<dbReference type="PROSITE" id="PS51257">
    <property type="entry name" value="PROKAR_LIPOPROTEIN"/>
    <property type="match status" value="1"/>
</dbReference>
<dbReference type="AlphaFoldDB" id="A0A0B1SCZ4"/>
<reference evidence="2 3" key="1">
    <citation type="submission" date="2014-03" db="EMBL/GenBank/DDBJ databases">
        <title>Draft genome of the hookworm Oesophagostomum dentatum.</title>
        <authorList>
            <person name="Mitreva M."/>
        </authorList>
    </citation>
    <scope>NUCLEOTIDE SEQUENCE [LARGE SCALE GENOMIC DNA]</scope>
    <source>
        <strain evidence="2 3">OD-Hann</strain>
    </source>
</reference>
<keyword evidence="3" id="KW-1185">Reference proteome</keyword>
<organism evidence="2 3">
    <name type="scientific">Oesophagostomum dentatum</name>
    <name type="common">Nodular worm</name>
    <dbReference type="NCBI Taxonomy" id="61180"/>
    <lineage>
        <taxon>Eukaryota</taxon>
        <taxon>Metazoa</taxon>
        <taxon>Ecdysozoa</taxon>
        <taxon>Nematoda</taxon>
        <taxon>Chromadorea</taxon>
        <taxon>Rhabditida</taxon>
        <taxon>Rhabditina</taxon>
        <taxon>Rhabditomorpha</taxon>
        <taxon>Strongyloidea</taxon>
        <taxon>Strongylidae</taxon>
        <taxon>Oesophagostomum</taxon>
    </lineage>
</organism>
<dbReference type="Proteomes" id="UP000053660">
    <property type="component" value="Unassembled WGS sequence"/>
</dbReference>
<proteinExistence type="predicted"/>
<protein>
    <submittedName>
        <fullName evidence="2">Uncharacterized protein</fullName>
    </submittedName>
</protein>
<feature type="signal peptide" evidence="1">
    <location>
        <begin position="1"/>
        <end position="16"/>
    </location>
</feature>
<dbReference type="EMBL" id="KN575032">
    <property type="protein sequence ID" value="KHJ83128.1"/>
    <property type="molecule type" value="Genomic_DNA"/>
</dbReference>
<sequence>MKQIILVLLVVTLVACERQTCDFYNPCPNRASCRRGYCLGVIRDSLFPCPTYQLTGPPKRCNLRWRTDKWNCRQPYFTCAKKQ</sequence>
<evidence type="ECO:0000313" key="2">
    <source>
        <dbReference type="EMBL" id="KHJ83128.1"/>
    </source>
</evidence>
<accession>A0A0B1SCZ4</accession>
<name>A0A0B1SCZ4_OESDE</name>
<evidence type="ECO:0000256" key="1">
    <source>
        <dbReference type="SAM" id="SignalP"/>
    </source>
</evidence>
<keyword evidence="1" id="KW-0732">Signal</keyword>
<evidence type="ECO:0000313" key="3">
    <source>
        <dbReference type="Proteomes" id="UP000053660"/>
    </source>
</evidence>